<dbReference type="Gene3D" id="3.40.50.2300">
    <property type="match status" value="1"/>
</dbReference>
<reference evidence="5 7" key="2">
    <citation type="submission" date="2019-07" db="EMBL/GenBank/DDBJ databases">
        <title>Draft genome of two Muricauda strains isolated from deep sea.</title>
        <authorList>
            <person name="Sun C."/>
        </authorList>
    </citation>
    <scope>NUCLEOTIDE SEQUENCE [LARGE SCALE GENOMIC DNA]</scope>
    <source>
        <strain evidence="5 7">72</strain>
    </source>
</reference>
<gene>
    <name evidence="4" type="ORF">D2V05_02110</name>
    <name evidence="5" type="ORF">FQ017_02095</name>
</gene>
<dbReference type="SMART" id="SM00448">
    <property type="entry name" value="REC"/>
    <property type="match status" value="1"/>
</dbReference>
<feature type="domain" description="Response regulatory" evidence="3">
    <location>
        <begin position="5"/>
        <end position="132"/>
    </location>
</feature>
<reference evidence="4 6" key="1">
    <citation type="submission" date="2018-08" db="EMBL/GenBank/DDBJ databases">
        <title>Proposal of Muricauda 72 sp.nov. and Muricauda NH166 sp.nov., isolated from seawater.</title>
        <authorList>
            <person name="Cheng H."/>
            <person name="Wu Y.-H."/>
            <person name="Guo L.-L."/>
            <person name="Xu X.-W."/>
        </authorList>
    </citation>
    <scope>NUCLEOTIDE SEQUENCE [LARGE SCALE GENOMIC DNA]</scope>
    <source>
        <strain evidence="4 6">72</strain>
    </source>
</reference>
<accession>A0A3A1NNE0</accession>
<dbReference type="InterPro" id="IPR011006">
    <property type="entry name" value="CheY-like_superfamily"/>
</dbReference>
<keyword evidence="1 2" id="KW-0597">Phosphoprotein</keyword>
<feature type="modified residue" description="4-aspartylphosphate" evidence="2">
    <location>
        <position position="62"/>
    </location>
</feature>
<dbReference type="RefSeq" id="WP_119645941.1">
    <property type="nucleotide sequence ID" value="NZ_QXFI01000009.1"/>
</dbReference>
<evidence type="ECO:0000313" key="7">
    <source>
        <dbReference type="Proteomes" id="UP000321621"/>
    </source>
</evidence>
<name>A0A3A1NNE0_9FLAO</name>
<dbReference type="SUPFAM" id="SSF52172">
    <property type="entry name" value="CheY-like"/>
    <property type="match status" value="1"/>
</dbReference>
<evidence type="ECO:0000256" key="1">
    <source>
        <dbReference type="ARBA" id="ARBA00022553"/>
    </source>
</evidence>
<comment type="caution">
    <text evidence="4">The sequence shown here is derived from an EMBL/GenBank/DDBJ whole genome shotgun (WGS) entry which is preliminary data.</text>
</comment>
<dbReference type="Proteomes" id="UP000266691">
    <property type="component" value="Unassembled WGS sequence"/>
</dbReference>
<dbReference type="GO" id="GO:0000160">
    <property type="term" value="P:phosphorelay signal transduction system"/>
    <property type="evidence" value="ECO:0007669"/>
    <property type="project" value="InterPro"/>
</dbReference>
<dbReference type="EMBL" id="VNWK01000009">
    <property type="protein sequence ID" value="TXJ99659.1"/>
    <property type="molecule type" value="Genomic_DNA"/>
</dbReference>
<evidence type="ECO:0000313" key="4">
    <source>
        <dbReference type="EMBL" id="RIV46774.1"/>
    </source>
</evidence>
<dbReference type="PANTHER" id="PTHR44591">
    <property type="entry name" value="STRESS RESPONSE REGULATOR PROTEIN 1"/>
    <property type="match status" value="1"/>
</dbReference>
<evidence type="ECO:0000313" key="5">
    <source>
        <dbReference type="EMBL" id="TXJ99659.1"/>
    </source>
</evidence>
<evidence type="ECO:0000256" key="2">
    <source>
        <dbReference type="PROSITE-ProRule" id="PRU00169"/>
    </source>
</evidence>
<dbReference type="AlphaFoldDB" id="A0A3A1NNE0"/>
<dbReference type="EMBL" id="QXFI01000009">
    <property type="protein sequence ID" value="RIV46774.1"/>
    <property type="molecule type" value="Genomic_DNA"/>
</dbReference>
<evidence type="ECO:0000259" key="3">
    <source>
        <dbReference type="PROSITE" id="PS50110"/>
    </source>
</evidence>
<dbReference type="InterPro" id="IPR001789">
    <property type="entry name" value="Sig_transdc_resp-reg_receiver"/>
</dbReference>
<dbReference type="InterPro" id="IPR050595">
    <property type="entry name" value="Bact_response_regulator"/>
</dbReference>
<proteinExistence type="predicted"/>
<dbReference type="Pfam" id="PF00072">
    <property type="entry name" value="Response_reg"/>
    <property type="match status" value="1"/>
</dbReference>
<dbReference type="OrthoDB" id="673128at2"/>
<protein>
    <submittedName>
        <fullName evidence="4">Response regulator</fullName>
    </submittedName>
</protein>
<dbReference type="PROSITE" id="PS50110">
    <property type="entry name" value="RESPONSE_REGULATORY"/>
    <property type="match status" value="1"/>
</dbReference>
<dbReference type="PANTHER" id="PTHR44591:SF24">
    <property type="entry name" value="PROTEIN-GLUTAMATE METHYLESTERASE_PROTEIN-GLUTAMINE GLUTAMINASE 1"/>
    <property type="match status" value="1"/>
</dbReference>
<evidence type="ECO:0000313" key="6">
    <source>
        <dbReference type="Proteomes" id="UP000266691"/>
    </source>
</evidence>
<sequence length="132" mass="14914">MSSLNVFVVDDDDIYQFTLKVTLKNIPSVKSINTFSDGAEALEHITANKDQLDALPDIIFLDINMPVMDGFQFMDEFVDLLPGLNKEIKVYLVSSSIDPMDMKRAKRIDAISDYLVKPLKSEDIKDILLQIS</sequence>
<dbReference type="Proteomes" id="UP000321621">
    <property type="component" value="Unassembled WGS sequence"/>
</dbReference>
<keyword evidence="7" id="KW-1185">Reference proteome</keyword>
<organism evidence="4 6">
    <name type="scientific">Flagellimonas pelagia</name>
    <dbReference type="NCBI Taxonomy" id="2306998"/>
    <lineage>
        <taxon>Bacteria</taxon>
        <taxon>Pseudomonadati</taxon>
        <taxon>Bacteroidota</taxon>
        <taxon>Flavobacteriia</taxon>
        <taxon>Flavobacteriales</taxon>
        <taxon>Flavobacteriaceae</taxon>
        <taxon>Flagellimonas</taxon>
    </lineage>
</organism>